<evidence type="ECO:0008006" key="5">
    <source>
        <dbReference type="Google" id="ProtNLM"/>
    </source>
</evidence>
<proteinExistence type="predicted"/>
<dbReference type="AlphaFoldDB" id="A0A9P5SGI6"/>
<dbReference type="PROSITE" id="PS50082">
    <property type="entry name" value="WD_REPEATS_2"/>
    <property type="match status" value="2"/>
</dbReference>
<dbReference type="PROSITE" id="PS50294">
    <property type="entry name" value="WD_REPEATS_REGION"/>
    <property type="match status" value="2"/>
</dbReference>
<dbReference type="InterPro" id="IPR051859">
    <property type="entry name" value="DCAF"/>
</dbReference>
<comment type="caution">
    <text evidence="3">The sequence shown here is derived from an EMBL/GenBank/DDBJ whole genome shotgun (WGS) entry which is preliminary data.</text>
</comment>
<reference evidence="3" key="1">
    <citation type="journal article" date="2020" name="Fungal Divers.">
        <title>Resolving the Mortierellaceae phylogeny through synthesis of multi-gene phylogenetics and phylogenomics.</title>
        <authorList>
            <person name="Vandepol N."/>
            <person name="Liber J."/>
            <person name="Desiro A."/>
            <person name="Na H."/>
            <person name="Kennedy M."/>
            <person name="Barry K."/>
            <person name="Grigoriev I.V."/>
            <person name="Miller A.N."/>
            <person name="O'Donnell K."/>
            <person name="Stajich J.E."/>
            <person name="Bonito G."/>
        </authorList>
    </citation>
    <scope>NUCLEOTIDE SEQUENCE</scope>
    <source>
        <strain evidence="3">NVP1</strain>
    </source>
</reference>
<gene>
    <name evidence="3" type="ORF">BG006_007982</name>
</gene>
<dbReference type="GO" id="GO:0080008">
    <property type="term" value="C:Cul4-RING E3 ubiquitin ligase complex"/>
    <property type="evidence" value="ECO:0007669"/>
    <property type="project" value="TreeGrafter"/>
</dbReference>
<evidence type="ECO:0000256" key="1">
    <source>
        <dbReference type="PROSITE-ProRule" id="PRU00221"/>
    </source>
</evidence>
<dbReference type="InterPro" id="IPR036322">
    <property type="entry name" value="WD40_repeat_dom_sf"/>
</dbReference>
<feature type="repeat" description="WD" evidence="1">
    <location>
        <begin position="316"/>
        <end position="350"/>
    </location>
</feature>
<feature type="region of interest" description="Disordered" evidence="2">
    <location>
        <begin position="553"/>
        <end position="578"/>
    </location>
</feature>
<evidence type="ECO:0000313" key="3">
    <source>
        <dbReference type="EMBL" id="KAF9328916.1"/>
    </source>
</evidence>
<feature type="repeat" description="WD" evidence="1">
    <location>
        <begin position="365"/>
        <end position="399"/>
    </location>
</feature>
<keyword evidence="4" id="KW-1185">Reference proteome</keyword>
<accession>A0A9P5SGI6</accession>
<organism evidence="3 4">
    <name type="scientific">Podila minutissima</name>
    <dbReference type="NCBI Taxonomy" id="64525"/>
    <lineage>
        <taxon>Eukaryota</taxon>
        <taxon>Fungi</taxon>
        <taxon>Fungi incertae sedis</taxon>
        <taxon>Mucoromycota</taxon>
        <taxon>Mortierellomycotina</taxon>
        <taxon>Mortierellomycetes</taxon>
        <taxon>Mortierellales</taxon>
        <taxon>Mortierellaceae</taxon>
        <taxon>Podila</taxon>
    </lineage>
</organism>
<dbReference type="PANTHER" id="PTHR19847">
    <property type="entry name" value="DDB1- AND CUL4-ASSOCIATED FACTOR 11"/>
    <property type="match status" value="1"/>
</dbReference>
<dbReference type="Proteomes" id="UP000696485">
    <property type="component" value="Unassembled WGS sequence"/>
</dbReference>
<dbReference type="SMART" id="SM00320">
    <property type="entry name" value="WD40"/>
    <property type="match status" value="5"/>
</dbReference>
<name>A0A9P5SGI6_9FUNG</name>
<feature type="region of interest" description="Disordered" evidence="2">
    <location>
        <begin position="1"/>
        <end position="84"/>
    </location>
</feature>
<dbReference type="InterPro" id="IPR001680">
    <property type="entry name" value="WD40_rpt"/>
</dbReference>
<dbReference type="Pfam" id="PF00400">
    <property type="entry name" value="WD40"/>
    <property type="match status" value="2"/>
</dbReference>
<sequence>MSQEQRDIIDLEDIGGLEDEPEEEGMTYIYDEDDDMSDEGDEEDDDYEDMDEDEDVDFDDHNDDEDEEGKGEDSEEEQDDGQPFSALLGGLRLMHSLHGNRTYSNRRREPSPTPEPDYQKGGEILNSGDFGAVESAHLTTAVPMKNVSRKLWMRQLNPRVVNTTSIGENFLPCNPGKVIEPSRHPVYSGGYSADGSIFASCDQDYKLRIYRTAGNRLIREKVMQGMAGRWTITDHALSLDNDWIIYSSITPYVHLTRTAADAPDTHHQLDFSPADEEYDVGLWSVQFSGNGREIVAGGQNRIYVYDIESRTVLHSIAAHGDDVNSVCFSEPTSSQVVFSGSDDASVKVWDRRSMRAGSGIPSGVLVGHTEGITHVTSKGDNRYLASNGKDQKMLLWDLRMMHSNRDYRKMPPNRGTGFDYRMSDYPGSKSTKLEGDCSVMSFRGHKVLRTLIRCHFSPVQSTGQRYLYTGSSDGQVAIYRLDGTLVKTLDVNAAFQKYSQSSRSGSYIARDVSWHPHCPSIISSCRITDNGYGSYSDIGGGLVQHAFRMGLESDDSESDVEPASRPIQPRHRPRAAFQ</sequence>
<evidence type="ECO:0000256" key="2">
    <source>
        <dbReference type="SAM" id="MobiDB-lite"/>
    </source>
</evidence>
<dbReference type="EMBL" id="JAAAUY010000521">
    <property type="protein sequence ID" value="KAF9328916.1"/>
    <property type="molecule type" value="Genomic_DNA"/>
</dbReference>
<dbReference type="PANTHER" id="PTHR19847:SF7">
    <property type="entry name" value="DDB1- AND CUL4-ASSOCIATED FACTOR 11"/>
    <property type="match status" value="1"/>
</dbReference>
<dbReference type="InterPro" id="IPR015943">
    <property type="entry name" value="WD40/YVTN_repeat-like_dom_sf"/>
</dbReference>
<feature type="region of interest" description="Disordered" evidence="2">
    <location>
        <begin position="100"/>
        <end position="126"/>
    </location>
</feature>
<keyword evidence="1" id="KW-0853">WD repeat</keyword>
<evidence type="ECO:0000313" key="4">
    <source>
        <dbReference type="Proteomes" id="UP000696485"/>
    </source>
</evidence>
<protein>
    <recommendedName>
        <fullName evidence="5">WD40 repeat-like protein</fullName>
    </recommendedName>
</protein>
<feature type="compositionally biased region" description="Basic residues" evidence="2">
    <location>
        <begin position="568"/>
        <end position="578"/>
    </location>
</feature>
<dbReference type="SUPFAM" id="SSF50978">
    <property type="entry name" value="WD40 repeat-like"/>
    <property type="match status" value="1"/>
</dbReference>
<feature type="compositionally biased region" description="Acidic residues" evidence="2">
    <location>
        <begin position="10"/>
        <end position="80"/>
    </location>
</feature>
<dbReference type="GO" id="GO:0043161">
    <property type="term" value="P:proteasome-mediated ubiquitin-dependent protein catabolic process"/>
    <property type="evidence" value="ECO:0007669"/>
    <property type="project" value="TreeGrafter"/>
</dbReference>
<dbReference type="Gene3D" id="2.130.10.10">
    <property type="entry name" value="YVTN repeat-like/Quinoprotein amine dehydrogenase"/>
    <property type="match status" value="2"/>
</dbReference>